<dbReference type="Proteomes" id="UP000827814">
    <property type="component" value="Segment"/>
</dbReference>
<keyword evidence="3" id="KW-1185">Reference proteome</keyword>
<evidence type="ECO:0000313" key="2">
    <source>
        <dbReference type="EMBL" id="UBF23226.1"/>
    </source>
</evidence>
<reference evidence="2" key="1">
    <citation type="submission" date="2021-05" db="EMBL/GenBank/DDBJ databases">
        <title>Diversity, taxonomy and evolution of archaeal viruses of the class Caudoviricetes.</title>
        <authorList>
            <person name="Liu Y."/>
            <person name="Demina T.A."/>
            <person name="Roux S."/>
            <person name="Aiewsakun P."/>
            <person name="Kazlauskas D."/>
            <person name="Simmonds P."/>
            <person name="Prangishvili D."/>
            <person name="Oksanen H.M."/>
            <person name="Krupovic M."/>
        </authorList>
    </citation>
    <scope>NUCLEOTIDE SEQUENCE</scope>
    <source>
        <strain evidence="2">HATV-2/44</strain>
    </source>
</reference>
<sequence>MSESLVAIGIISFCLLVYAVHLVLEMKNFHDVQKAIRKEQMLADKEEMRKLYTNQPRSKSEDK</sequence>
<keyword evidence="1" id="KW-1133">Transmembrane helix</keyword>
<gene>
    <name evidence="2" type="ORF">HATV-2_gp75</name>
</gene>
<evidence type="ECO:0000313" key="3">
    <source>
        <dbReference type="Proteomes" id="UP000827814"/>
    </source>
</evidence>
<name>A0AAE8Y0M3_9CAUD</name>
<organism evidence="2 3">
    <name type="scientific">Haloarcula tailed virus 2</name>
    <dbReference type="NCBI Taxonomy" id="2877989"/>
    <lineage>
        <taxon>Viruses</taxon>
        <taxon>Duplodnaviria</taxon>
        <taxon>Heunggongvirae</taxon>
        <taxon>Uroviricota</taxon>
        <taxon>Caudoviricetes</taxon>
        <taxon>Thumleimavirales</taxon>
        <taxon>Soleiviridae</taxon>
        <taxon>Eilatmyovirus</taxon>
        <taxon>Eilatmyovirus salis</taxon>
        <taxon>Eilatmyovirus HATV2</taxon>
    </lineage>
</organism>
<evidence type="ECO:0000256" key="1">
    <source>
        <dbReference type="SAM" id="Phobius"/>
    </source>
</evidence>
<keyword evidence="1" id="KW-0472">Membrane</keyword>
<protein>
    <submittedName>
        <fullName evidence="2">Uncharacterized protein</fullName>
    </submittedName>
</protein>
<keyword evidence="1" id="KW-0812">Transmembrane</keyword>
<feature type="transmembrane region" description="Helical" evidence="1">
    <location>
        <begin position="6"/>
        <end position="24"/>
    </location>
</feature>
<proteinExistence type="predicted"/>
<accession>A0AAE8Y0M3</accession>
<dbReference type="EMBL" id="MZ334525">
    <property type="protein sequence ID" value="UBF23226.1"/>
    <property type="molecule type" value="Genomic_DNA"/>
</dbReference>